<keyword evidence="2" id="KW-0732">Signal</keyword>
<gene>
    <name evidence="3" type="ORF">BD324DRAFT_68782</name>
</gene>
<evidence type="ECO:0000313" key="4">
    <source>
        <dbReference type="Proteomes" id="UP000193218"/>
    </source>
</evidence>
<dbReference type="GeneID" id="33561028"/>
<proteinExistence type="predicted"/>
<name>A0A1Y1UCA1_9TREE</name>
<evidence type="ECO:0000256" key="1">
    <source>
        <dbReference type="SAM" id="MobiDB-lite"/>
    </source>
</evidence>
<feature type="chain" id="PRO_5012282221" evidence="2">
    <location>
        <begin position="21"/>
        <end position="100"/>
    </location>
</feature>
<dbReference type="RefSeq" id="XP_021869835.1">
    <property type="nucleotide sequence ID" value="XM_022019219.1"/>
</dbReference>
<organism evidence="3 4">
    <name type="scientific">Kockovaella imperatae</name>
    <dbReference type="NCBI Taxonomy" id="4999"/>
    <lineage>
        <taxon>Eukaryota</taxon>
        <taxon>Fungi</taxon>
        <taxon>Dikarya</taxon>
        <taxon>Basidiomycota</taxon>
        <taxon>Agaricomycotina</taxon>
        <taxon>Tremellomycetes</taxon>
        <taxon>Tremellales</taxon>
        <taxon>Cuniculitremaceae</taxon>
        <taxon>Kockovaella</taxon>
    </lineage>
</organism>
<reference evidence="3 4" key="1">
    <citation type="submission" date="2017-03" db="EMBL/GenBank/DDBJ databases">
        <title>Widespread Adenine N6-methylation of Active Genes in Fungi.</title>
        <authorList>
            <consortium name="DOE Joint Genome Institute"/>
            <person name="Mondo S.J."/>
            <person name="Dannebaum R.O."/>
            <person name="Kuo R.C."/>
            <person name="Louie K.B."/>
            <person name="Bewick A.J."/>
            <person name="Labutti K."/>
            <person name="Haridas S."/>
            <person name="Kuo A."/>
            <person name="Salamov A."/>
            <person name="Ahrendt S.R."/>
            <person name="Lau R."/>
            <person name="Bowen B.P."/>
            <person name="Lipzen A."/>
            <person name="Sullivan W."/>
            <person name="Andreopoulos W.B."/>
            <person name="Clum A."/>
            <person name="Lindquist E."/>
            <person name="Daum C."/>
            <person name="Northen T.R."/>
            <person name="Ramamoorthy G."/>
            <person name="Schmitz R.J."/>
            <person name="Gryganskyi A."/>
            <person name="Culley D."/>
            <person name="Magnuson J."/>
            <person name="James T.Y."/>
            <person name="O'Malley M.A."/>
            <person name="Stajich J.E."/>
            <person name="Spatafora J.W."/>
            <person name="Visel A."/>
            <person name="Grigoriev I.V."/>
        </authorList>
    </citation>
    <scope>NUCLEOTIDE SEQUENCE [LARGE SCALE GENOMIC DNA]</scope>
    <source>
        <strain evidence="3 4">NRRL Y-17943</strain>
    </source>
</reference>
<dbReference type="EMBL" id="NBSH01000010">
    <property type="protein sequence ID" value="ORX35671.1"/>
    <property type="molecule type" value="Genomic_DNA"/>
</dbReference>
<accession>A0A1Y1UCA1</accession>
<evidence type="ECO:0000256" key="2">
    <source>
        <dbReference type="SAM" id="SignalP"/>
    </source>
</evidence>
<feature type="signal peptide" evidence="2">
    <location>
        <begin position="1"/>
        <end position="20"/>
    </location>
</feature>
<keyword evidence="4" id="KW-1185">Reference proteome</keyword>
<dbReference type="Proteomes" id="UP000193218">
    <property type="component" value="Unassembled WGS sequence"/>
</dbReference>
<feature type="compositionally biased region" description="Polar residues" evidence="1">
    <location>
        <begin position="56"/>
        <end position="70"/>
    </location>
</feature>
<evidence type="ECO:0000313" key="3">
    <source>
        <dbReference type="EMBL" id="ORX35671.1"/>
    </source>
</evidence>
<comment type="caution">
    <text evidence="3">The sequence shown here is derived from an EMBL/GenBank/DDBJ whole genome shotgun (WGS) entry which is preliminary data.</text>
</comment>
<sequence length="100" mass="11076">MVPAALLLAILLYLIPLVHARRTTKVDLLPEIHEELRTTTGVEEITPVMSLPVNTAQNTMAASPESTTEAVDQRQVRSAPPVPPRSSLRRNSRWSLFHAV</sequence>
<dbReference type="AlphaFoldDB" id="A0A1Y1UCA1"/>
<protein>
    <submittedName>
        <fullName evidence="3">Uncharacterized protein</fullName>
    </submittedName>
</protein>
<feature type="region of interest" description="Disordered" evidence="1">
    <location>
        <begin position="56"/>
        <end position="89"/>
    </location>
</feature>
<dbReference type="InParanoid" id="A0A1Y1UCA1"/>